<dbReference type="NCBIfam" id="NF003818">
    <property type="entry name" value="PRK05409.1"/>
    <property type="match status" value="1"/>
</dbReference>
<proteinExistence type="predicted"/>
<accession>A0A432MLD0</accession>
<dbReference type="AlphaFoldDB" id="A0A432MLD0"/>
<dbReference type="InterPro" id="IPR007801">
    <property type="entry name" value="MbnB/TglH/ChrH"/>
</dbReference>
<dbReference type="SUPFAM" id="SSF51658">
    <property type="entry name" value="Xylose isomerase-like"/>
    <property type="match status" value="1"/>
</dbReference>
<comment type="caution">
    <text evidence="1">The sequence shown here is derived from an EMBL/GenBank/DDBJ whole genome shotgun (WGS) entry which is preliminary data.</text>
</comment>
<dbReference type="Pfam" id="PF05114">
    <property type="entry name" value="MbnB_TglH_ChrH"/>
    <property type="match status" value="1"/>
</dbReference>
<dbReference type="EMBL" id="RYZH01000015">
    <property type="protein sequence ID" value="RUL87945.1"/>
    <property type="molecule type" value="Genomic_DNA"/>
</dbReference>
<dbReference type="Gene3D" id="3.20.20.150">
    <property type="entry name" value="Divalent-metal-dependent TIM barrel enzymes"/>
    <property type="match status" value="1"/>
</dbReference>
<dbReference type="RefSeq" id="WP_126725065.1">
    <property type="nucleotide sequence ID" value="NZ_RYZH01000015.1"/>
</dbReference>
<name>A0A432MLD0_9BACT</name>
<dbReference type="PANTHER" id="PTHR42194:SF1">
    <property type="entry name" value="UPF0276 PROTEIN HI_1600"/>
    <property type="match status" value="1"/>
</dbReference>
<keyword evidence="2" id="KW-1185">Reference proteome</keyword>
<reference evidence="1 2" key="1">
    <citation type="submission" date="2018-12" db="EMBL/GenBank/DDBJ databases">
        <authorList>
            <person name="Toschakov S.V."/>
        </authorList>
    </citation>
    <scope>NUCLEOTIDE SEQUENCE [LARGE SCALE GENOMIC DNA]</scope>
    <source>
        <strain evidence="1 2">GM2012</strain>
    </source>
</reference>
<evidence type="ECO:0000313" key="2">
    <source>
        <dbReference type="Proteomes" id="UP000280296"/>
    </source>
</evidence>
<organism evidence="1 2">
    <name type="scientific">Tautonia sociabilis</name>
    <dbReference type="NCBI Taxonomy" id="2080755"/>
    <lineage>
        <taxon>Bacteria</taxon>
        <taxon>Pseudomonadati</taxon>
        <taxon>Planctomycetota</taxon>
        <taxon>Planctomycetia</taxon>
        <taxon>Isosphaerales</taxon>
        <taxon>Isosphaeraceae</taxon>
        <taxon>Tautonia</taxon>
    </lineage>
</organism>
<sequence length="285" mass="31504">MRPDAQLGAATGDSISGAGIGLRAAHAYEIIDSRPDVPWFEVLIDNHMADGGFPLRSLERVREDYPITLHCVGLSIGSTDPLDFAYLEKLRTFIQRFEPAWVSEHLCWTSAHGHYFHDLLPLPYTEETIAHVARRIEAVQEFLGGQILVENVSSYLTFADSEMSEAEFLSAVSVRADCLILLDINNVFVSSENLGYDPLGYVSSLPSGRIREAHLGGHEVRDGLLLDAHGSAVADPVWDLFEQVTSLIGPIPTLVEWDNDLPPFSVLRDQARRASDILSRPDAEP</sequence>
<evidence type="ECO:0000313" key="1">
    <source>
        <dbReference type="EMBL" id="RUL87945.1"/>
    </source>
</evidence>
<gene>
    <name evidence="1" type="ORF">TsocGM_09455</name>
</gene>
<dbReference type="Proteomes" id="UP000280296">
    <property type="component" value="Unassembled WGS sequence"/>
</dbReference>
<protein>
    <submittedName>
        <fullName evidence="1">DUF692 domain-containing protein</fullName>
    </submittedName>
</protein>
<dbReference type="PANTHER" id="PTHR42194">
    <property type="entry name" value="UPF0276 PROTEIN HI_1600"/>
    <property type="match status" value="1"/>
</dbReference>
<dbReference type="InterPro" id="IPR036237">
    <property type="entry name" value="Xyl_isomerase-like_sf"/>
</dbReference>
<dbReference type="OrthoDB" id="9763101at2"/>
<reference evidence="1 2" key="2">
    <citation type="submission" date="2019-01" db="EMBL/GenBank/DDBJ databases">
        <title>Tautonia sociabilis, a novel thermotolerant planctomycete of Isosphaeraceae family, isolated from a 4000 m deep subterranean habitat.</title>
        <authorList>
            <person name="Kovaleva O.L."/>
            <person name="Elcheninov A.G."/>
            <person name="Van Heerden E."/>
            <person name="Toshchakov S.V."/>
            <person name="Novikov A."/>
            <person name="Bonch-Osmolovskaya E.A."/>
            <person name="Kublanov I.V."/>
        </authorList>
    </citation>
    <scope>NUCLEOTIDE SEQUENCE [LARGE SCALE GENOMIC DNA]</scope>
    <source>
        <strain evidence="1 2">GM2012</strain>
    </source>
</reference>